<dbReference type="Proteomes" id="UP000313359">
    <property type="component" value="Unassembled WGS sequence"/>
</dbReference>
<proteinExistence type="inferred from homology"/>
<dbReference type="AlphaFoldDB" id="A0A5C2S8A6"/>
<gene>
    <name evidence="4" type="ORF">L227DRAFT_575638</name>
</gene>
<keyword evidence="5" id="KW-1185">Reference proteome</keyword>
<sequence length="807" mass="90938">MPNQLSVPFKRTYVVPLREAVREYILTHYTDAHPDAYRWDISRWEKLRAEVVSITVHIDRVSALISYNAQLVFILTKLPPDIGLEIPYAPVFNSSALPETYNNLLYERAGVLFNLAALYSQLGAAEDRNTPQGLKQAIKFYQNAAGTFSFLSATAVPQLRGSLSPDDAPLELTEPFIKGSEFLMLAQAQECVWQRAVMDNYKNGLIAKLAAKVSSFYGSALAHMKDASIRHIFPSSWVAHLETKLLHFQAAAQYRKSLEDLEAHKYGHEISRLTEAQALAKKGHDTARRGGATVPVQQDIKSLLDIVQKNITRAERDNDLIYHQDVPPASALPAIAEVAMAQPIVDPGLQDPKAVVGSDAVIFGELLGWGARLAIDIYNDRKQNWITDEVTDRVRRLDDHVASTLEKLNLPAALDALDRPIGLPPSLVKKAEEVRLESGLERVDTSIRDVQTLAKHDTALLDEAMDILDQEADEDETFRESHLAAARLPSHEANRELIEKAEKYRAIIQQAGDSDELVRQKWEEWEDNIAQLTWPEAELEATIPSSTVPYSHRTASASVDPTRTHARALRLLLEKLDDMVKSRADLVARVQRLSTSDDITPRILRTASGMEQWVNVQPAMFEDILDEELSKYDKFRVQLEEDELKHEDLLKAVQERHAQFVHSRQEDAVVKAREHALQSLDLAYHKYKEIVRNLEEGLKFYNDFAVILSQFRDACKEWVEQRRSEISTLTRAVEKLSISGDASVTPPRAASPEATLAEAMHSEQPVARAPPRRFPGHRVREPRSALPPPDSSEWETMEMPMPPPRRG</sequence>
<accession>A0A5C2S8A6</accession>
<dbReference type="SMART" id="SM01041">
    <property type="entry name" value="BRO1"/>
    <property type="match status" value="1"/>
</dbReference>
<evidence type="ECO:0000313" key="4">
    <source>
        <dbReference type="EMBL" id="RPD60105.1"/>
    </source>
</evidence>
<dbReference type="PANTHER" id="PTHR23030:SF39">
    <property type="entry name" value="PROGRAMMED CELL DEATH 6-INTERACTING PROTEIN"/>
    <property type="match status" value="1"/>
</dbReference>
<feature type="domain" description="BRO1" evidence="3">
    <location>
        <begin position="3"/>
        <end position="401"/>
    </location>
</feature>
<dbReference type="Gene3D" id="1.20.120.560">
    <property type="entry name" value="alix/aip1 in complex with the ypdl late domain"/>
    <property type="match status" value="1"/>
</dbReference>
<evidence type="ECO:0000259" key="3">
    <source>
        <dbReference type="PROSITE" id="PS51180"/>
    </source>
</evidence>
<feature type="region of interest" description="Disordered" evidence="2">
    <location>
        <begin position="738"/>
        <end position="807"/>
    </location>
</feature>
<dbReference type="InterPro" id="IPR004328">
    <property type="entry name" value="BRO1_dom"/>
</dbReference>
<reference evidence="4" key="1">
    <citation type="journal article" date="2018" name="Genome Biol. Evol.">
        <title>Genomics and development of Lentinus tigrinus, a white-rot wood-decaying mushroom with dimorphic fruiting bodies.</title>
        <authorList>
            <person name="Wu B."/>
            <person name="Xu Z."/>
            <person name="Knudson A."/>
            <person name="Carlson A."/>
            <person name="Chen N."/>
            <person name="Kovaka S."/>
            <person name="LaButti K."/>
            <person name="Lipzen A."/>
            <person name="Pennachio C."/>
            <person name="Riley R."/>
            <person name="Schakwitz W."/>
            <person name="Umezawa K."/>
            <person name="Ohm R.A."/>
            <person name="Grigoriev I.V."/>
            <person name="Nagy L.G."/>
            <person name="Gibbons J."/>
            <person name="Hibbett D."/>
        </authorList>
    </citation>
    <scope>NUCLEOTIDE SEQUENCE [LARGE SCALE GENOMIC DNA]</scope>
    <source>
        <strain evidence="4">ALCF2SS1-6</strain>
    </source>
</reference>
<evidence type="ECO:0000256" key="2">
    <source>
        <dbReference type="SAM" id="MobiDB-lite"/>
    </source>
</evidence>
<dbReference type="InterPro" id="IPR025304">
    <property type="entry name" value="ALIX_V_dom"/>
</dbReference>
<dbReference type="CDD" id="cd09241">
    <property type="entry name" value="BRO1_ScRim20-like"/>
    <property type="match status" value="1"/>
</dbReference>
<dbReference type="Pfam" id="PF13949">
    <property type="entry name" value="ALIX_LYPXL_bnd"/>
    <property type="match status" value="1"/>
</dbReference>
<organism evidence="4 5">
    <name type="scientific">Lentinus tigrinus ALCF2SS1-6</name>
    <dbReference type="NCBI Taxonomy" id="1328759"/>
    <lineage>
        <taxon>Eukaryota</taxon>
        <taxon>Fungi</taxon>
        <taxon>Dikarya</taxon>
        <taxon>Basidiomycota</taxon>
        <taxon>Agaricomycotina</taxon>
        <taxon>Agaricomycetes</taxon>
        <taxon>Polyporales</taxon>
        <taxon>Polyporaceae</taxon>
        <taxon>Lentinus</taxon>
    </lineage>
</organism>
<protein>
    <submittedName>
        <fullName evidence="4">pH-response regulator</fullName>
    </submittedName>
</protein>
<dbReference type="STRING" id="1328759.A0A5C2S8A6"/>
<dbReference type="InterPro" id="IPR038499">
    <property type="entry name" value="BRO1_sf"/>
</dbReference>
<dbReference type="PROSITE" id="PS51180">
    <property type="entry name" value="BRO1"/>
    <property type="match status" value="1"/>
</dbReference>
<dbReference type="OrthoDB" id="64867at2759"/>
<dbReference type="Pfam" id="PF03097">
    <property type="entry name" value="BRO1"/>
    <property type="match status" value="1"/>
</dbReference>
<dbReference type="Gene3D" id="1.25.40.280">
    <property type="entry name" value="alix/aip1 like domains"/>
    <property type="match status" value="1"/>
</dbReference>
<dbReference type="PANTHER" id="PTHR23030">
    <property type="entry name" value="PCD6 INTERACTING PROTEIN-RELATED"/>
    <property type="match status" value="1"/>
</dbReference>
<dbReference type="Gene3D" id="1.20.140.50">
    <property type="entry name" value="alix/aip1 like domains"/>
    <property type="match status" value="1"/>
</dbReference>
<evidence type="ECO:0000313" key="5">
    <source>
        <dbReference type="Proteomes" id="UP000313359"/>
    </source>
</evidence>
<dbReference type="GO" id="GO:0005768">
    <property type="term" value="C:endosome"/>
    <property type="evidence" value="ECO:0007669"/>
    <property type="project" value="TreeGrafter"/>
</dbReference>
<dbReference type="EMBL" id="ML122267">
    <property type="protein sequence ID" value="RPD60105.1"/>
    <property type="molecule type" value="Genomic_DNA"/>
</dbReference>
<comment type="similarity">
    <text evidence="1">Belongs to the palA/RIM20 family.</text>
</comment>
<evidence type="ECO:0000256" key="1">
    <source>
        <dbReference type="ARBA" id="ARBA00038154"/>
    </source>
</evidence>
<name>A0A5C2S8A6_9APHY</name>